<dbReference type="EMBL" id="JAAQYP010000030">
    <property type="protein sequence ID" value="NNA97066.1"/>
    <property type="molecule type" value="Genomic_DNA"/>
</dbReference>
<dbReference type="InterPro" id="IPR029063">
    <property type="entry name" value="SAM-dependent_MTases_sf"/>
</dbReference>
<dbReference type="CDD" id="cd02440">
    <property type="entry name" value="AdoMet_MTases"/>
    <property type="match status" value="1"/>
</dbReference>
<sequence length="289" mass="32981">MLGLIDHGVPGWSQPSDGFHYLNSQPSTYEVYFGLGQRLIFLNTLNVFKISLAGLKLGDYLVRTSDAITLNGSFLDIGTGSGAHALLMRKLGNKKIIATDICKASINQAKTHEKINFKTSEITFHISNLFEKIPQQKFQTIAFNPPGWRTPSTSLIKILEGLERKGELSARAMFYGDDVITRFLEDLPRYLSIGGRAIIGLNSLVGIDDIFKKYNDKNNKTPLLQYKLIERYTLPLLYYSAQWQKLEKNLKIEFEEWSRKGLANYTIDRQGKIYWSYEIIEISHRSSEK</sequence>
<dbReference type="Proteomes" id="UP000814003">
    <property type="component" value="Unassembled WGS sequence"/>
</dbReference>
<dbReference type="GO" id="GO:0008168">
    <property type="term" value="F:methyltransferase activity"/>
    <property type="evidence" value="ECO:0007669"/>
    <property type="project" value="UniProtKB-KW"/>
</dbReference>
<keyword evidence="5" id="KW-1185">Reference proteome</keyword>
<dbReference type="RefSeq" id="WP_099169579.1">
    <property type="nucleotide sequence ID" value="NZ_JAAQYN010000007.1"/>
</dbReference>
<dbReference type="SUPFAM" id="SSF53335">
    <property type="entry name" value="S-adenosyl-L-methionine-dependent methyltransferases"/>
    <property type="match status" value="1"/>
</dbReference>
<keyword evidence="3" id="KW-0489">Methyltransferase</keyword>
<evidence type="ECO:0000313" key="5">
    <source>
        <dbReference type="Proteomes" id="UP000814003"/>
    </source>
</evidence>
<name>A0A7Y1QLR7_9PSED</name>
<dbReference type="AlphaFoldDB" id="A0A7Y1QLR7"/>
<feature type="domain" description="Methyltransferase" evidence="1">
    <location>
        <begin position="71"/>
        <end position="144"/>
    </location>
</feature>
<protein>
    <submittedName>
        <fullName evidence="3">Methyltransferase</fullName>
    </submittedName>
</protein>
<gene>
    <name evidence="2" type="ORF">GIW56_28815</name>
    <name evidence="3" type="ORF">HBO33_18000</name>
</gene>
<proteinExistence type="predicted"/>
<reference evidence="2 5" key="1">
    <citation type="submission" date="2019-11" db="EMBL/GenBank/DDBJ databases">
        <title>Epiphytic Pseudomonas syringae from cherry orchards.</title>
        <authorList>
            <person name="Hulin M.T."/>
        </authorList>
    </citation>
    <scope>NUCLEOTIDE SEQUENCE [LARGE SCALE GENOMIC DNA]</scope>
    <source>
        <strain evidence="2 5">PA-6-5B</strain>
    </source>
</reference>
<organism evidence="3 4">
    <name type="scientific">Pseudomonas gessardii</name>
    <dbReference type="NCBI Taxonomy" id="78544"/>
    <lineage>
        <taxon>Bacteria</taxon>
        <taxon>Pseudomonadati</taxon>
        <taxon>Pseudomonadota</taxon>
        <taxon>Gammaproteobacteria</taxon>
        <taxon>Pseudomonadales</taxon>
        <taxon>Pseudomonadaceae</taxon>
        <taxon>Pseudomonas</taxon>
    </lineage>
</organism>
<evidence type="ECO:0000313" key="3">
    <source>
        <dbReference type="EMBL" id="NNA97066.1"/>
    </source>
</evidence>
<dbReference type="Pfam" id="PF13847">
    <property type="entry name" value="Methyltransf_31"/>
    <property type="match status" value="1"/>
</dbReference>
<reference evidence="3 4" key="2">
    <citation type="journal article" date="2020" name="Front. Microbiol.">
        <title>Genetic Organization of the aprX-lipA2 Operon Affects the Proteolytic Potential of Pseudomonas Species in Milk.</title>
        <authorList>
            <person name="Maier C."/>
            <person name="Huptas C."/>
            <person name="von Neubeck M."/>
            <person name="Scherer S."/>
            <person name="Wenning M."/>
            <person name="Lucking G."/>
        </authorList>
    </citation>
    <scope>NUCLEOTIDE SEQUENCE [LARGE SCALE GENOMIC DNA]</scope>
    <source>
        <strain evidence="3 4">G4779</strain>
    </source>
</reference>
<evidence type="ECO:0000313" key="2">
    <source>
        <dbReference type="EMBL" id="MCF5110803.1"/>
    </source>
</evidence>
<keyword evidence="3" id="KW-0808">Transferase</keyword>
<dbReference type="GO" id="GO:0032259">
    <property type="term" value="P:methylation"/>
    <property type="evidence" value="ECO:0007669"/>
    <property type="project" value="UniProtKB-KW"/>
</dbReference>
<dbReference type="Proteomes" id="UP000542111">
    <property type="component" value="Unassembled WGS sequence"/>
</dbReference>
<evidence type="ECO:0000313" key="4">
    <source>
        <dbReference type="Proteomes" id="UP000542111"/>
    </source>
</evidence>
<accession>A0A7Y1QLR7</accession>
<dbReference type="EMBL" id="WKED01000103">
    <property type="protein sequence ID" value="MCF5110803.1"/>
    <property type="molecule type" value="Genomic_DNA"/>
</dbReference>
<evidence type="ECO:0000259" key="1">
    <source>
        <dbReference type="Pfam" id="PF13847"/>
    </source>
</evidence>
<dbReference type="Gene3D" id="3.40.50.150">
    <property type="entry name" value="Vaccinia Virus protein VP39"/>
    <property type="match status" value="1"/>
</dbReference>
<comment type="caution">
    <text evidence="3">The sequence shown here is derived from an EMBL/GenBank/DDBJ whole genome shotgun (WGS) entry which is preliminary data.</text>
</comment>
<dbReference type="InterPro" id="IPR025714">
    <property type="entry name" value="Methyltranfer_dom"/>
</dbReference>